<keyword evidence="3" id="KW-0970">Cilium biogenesis/degradation</keyword>
<evidence type="ECO:0000256" key="3">
    <source>
        <dbReference type="ARBA" id="ARBA00022794"/>
    </source>
</evidence>
<dbReference type="GO" id="GO:0003747">
    <property type="term" value="F:translation release factor activity"/>
    <property type="evidence" value="ECO:0007669"/>
    <property type="project" value="InterPro"/>
</dbReference>
<dbReference type="GO" id="GO:0005929">
    <property type="term" value="C:cilium"/>
    <property type="evidence" value="ECO:0007669"/>
    <property type="project" value="UniProtKB-SubCell"/>
</dbReference>
<dbReference type="PANTHER" id="PTHR21547">
    <property type="entry name" value="CLUSTERIN ASSOCIATED PROTEIN 1"/>
    <property type="match status" value="1"/>
</dbReference>
<dbReference type="SUPFAM" id="SSF110916">
    <property type="entry name" value="Peptidyl-tRNA hydrolase domain-like"/>
    <property type="match status" value="1"/>
</dbReference>
<feature type="compositionally biased region" description="Polar residues" evidence="8">
    <location>
        <begin position="449"/>
        <end position="461"/>
    </location>
</feature>
<evidence type="ECO:0000256" key="8">
    <source>
        <dbReference type="SAM" id="MobiDB-lite"/>
    </source>
</evidence>
<dbReference type="Gene3D" id="3.30.160.20">
    <property type="match status" value="1"/>
</dbReference>
<evidence type="ECO:0000256" key="2">
    <source>
        <dbReference type="ARBA" id="ARBA00008340"/>
    </source>
</evidence>
<keyword evidence="6" id="KW-0966">Cell projection</keyword>
<feature type="compositionally biased region" description="Acidic residues" evidence="8">
    <location>
        <begin position="501"/>
        <end position="526"/>
    </location>
</feature>
<keyword evidence="5" id="KW-0969">Cilium</keyword>
<proteinExistence type="inferred from homology"/>
<name>A0AA39G1X8_MICHY</name>
<sequence>MNYFARRVGQELIKQQLPTKSSFCYFSRLLTQNAEYKSVYALENLYPKKNVKLFTPTFTPLEPNAKFSGFIPMKELTVTYSHSSGPGGMNVNSTNTKVDLRFHVATANWLSDEIKQKLLVQEKNRISKDGYLIIKSELTRLQNLNLADALHRLRTMIRKCLIEKPPISPETEEANRKQKIKAARTRAIKAQIKLNTKKLYQADGHAVGELLKVATMLYEAQNKSDESEQMSRGEVRHSKIIDTSSGLSRVNNTRQLASQLTVSGASLFDLLGREVQLREVRNTKVARQYDTSTIKTALIDVSESVKRDIDDTKNQIENIKETESNLETKIDRRKLELERNEKRLQTLRKVRPAFMEEYEKLEQELRLIYDDYLDKCRYLAYLEHLYEDTTKVEQEKFEERQAATKRQLELLRGEDASFESMMMEGNDSLFANNTIGNALNIDKTEKSNDNNYQETPGTQPPETAGRRSRVQLGQRRLYGSMSGRQRGVIKETNGSVASLDSDSDLLIDGDFDDDDDDDDDEDDDDGNLNSVGNKEIAPEKRSVSKIEHSDEDF</sequence>
<dbReference type="EMBL" id="JAQQBR010000003">
    <property type="protein sequence ID" value="KAK0179570.1"/>
    <property type="molecule type" value="Genomic_DNA"/>
</dbReference>
<dbReference type="Proteomes" id="UP001168972">
    <property type="component" value="Unassembled WGS sequence"/>
</dbReference>
<organism evidence="9 10">
    <name type="scientific">Microctonus hyperodae</name>
    <name type="common">Parasitoid wasp</name>
    <dbReference type="NCBI Taxonomy" id="165561"/>
    <lineage>
        <taxon>Eukaryota</taxon>
        <taxon>Metazoa</taxon>
        <taxon>Ecdysozoa</taxon>
        <taxon>Arthropoda</taxon>
        <taxon>Hexapoda</taxon>
        <taxon>Insecta</taxon>
        <taxon>Pterygota</taxon>
        <taxon>Neoptera</taxon>
        <taxon>Endopterygota</taxon>
        <taxon>Hymenoptera</taxon>
        <taxon>Apocrita</taxon>
        <taxon>Ichneumonoidea</taxon>
        <taxon>Braconidae</taxon>
        <taxon>Euphorinae</taxon>
        <taxon>Microctonus</taxon>
    </lineage>
</organism>
<evidence type="ECO:0000256" key="7">
    <source>
        <dbReference type="SAM" id="Coils"/>
    </source>
</evidence>
<dbReference type="PANTHER" id="PTHR21547:SF0">
    <property type="entry name" value="CLUSTERIN-ASSOCIATED PROTEIN 1"/>
    <property type="match status" value="1"/>
</dbReference>
<dbReference type="Pfam" id="PF10234">
    <property type="entry name" value="Cluap1"/>
    <property type="match status" value="1"/>
</dbReference>
<dbReference type="GO" id="GO:0030992">
    <property type="term" value="C:intraciliary transport particle B"/>
    <property type="evidence" value="ECO:0007669"/>
    <property type="project" value="TreeGrafter"/>
</dbReference>
<evidence type="ECO:0000256" key="5">
    <source>
        <dbReference type="ARBA" id="ARBA00023069"/>
    </source>
</evidence>
<evidence type="ECO:0000256" key="4">
    <source>
        <dbReference type="ARBA" id="ARBA00023054"/>
    </source>
</evidence>
<dbReference type="GO" id="GO:0060271">
    <property type="term" value="P:cilium assembly"/>
    <property type="evidence" value="ECO:0007669"/>
    <property type="project" value="TreeGrafter"/>
</dbReference>
<keyword evidence="4 7" id="KW-0175">Coiled coil</keyword>
<evidence type="ECO:0000256" key="6">
    <source>
        <dbReference type="ARBA" id="ARBA00023273"/>
    </source>
</evidence>
<evidence type="ECO:0000256" key="1">
    <source>
        <dbReference type="ARBA" id="ARBA00004138"/>
    </source>
</evidence>
<reference evidence="9" key="2">
    <citation type="submission" date="2023-03" db="EMBL/GenBank/DDBJ databases">
        <authorList>
            <person name="Inwood S.N."/>
            <person name="Skelly J.G."/>
            <person name="Guhlin J."/>
            <person name="Harrop T.W.R."/>
            <person name="Goldson S.G."/>
            <person name="Dearden P.K."/>
        </authorList>
    </citation>
    <scope>NUCLEOTIDE SEQUENCE</scope>
    <source>
        <strain evidence="9">Lincoln</strain>
        <tissue evidence="9">Whole body</tissue>
    </source>
</reference>
<evidence type="ECO:0000313" key="9">
    <source>
        <dbReference type="EMBL" id="KAK0179570.1"/>
    </source>
</evidence>
<dbReference type="GO" id="GO:0005815">
    <property type="term" value="C:microtubule organizing center"/>
    <property type="evidence" value="ECO:0007669"/>
    <property type="project" value="TreeGrafter"/>
</dbReference>
<dbReference type="InterPro" id="IPR019366">
    <property type="entry name" value="Clusterin-associated_protein-1"/>
</dbReference>
<feature type="region of interest" description="Disordered" evidence="8">
    <location>
        <begin position="443"/>
        <end position="553"/>
    </location>
</feature>
<comment type="similarity">
    <text evidence="2">Belongs to the CLUAP1 family.</text>
</comment>
<keyword evidence="10" id="KW-1185">Reference proteome</keyword>
<evidence type="ECO:0000313" key="10">
    <source>
        <dbReference type="Proteomes" id="UP001168972"/>
    </source>
</evidence>
<comment type="subcellular location">
    <subcellularLocation>
        <location evidence="1">Cell projection</location>
        <location evidence="1">Cilium</location>
    </subcellularLocation>
</comment>
<feature type="coiled-coil region" evidence="7">
    <location>
        <begin position="302"/>
        <end position="414"/>
    </location>
</feature>
<comment type="caution">
    <text evidence="9">The sequence shown here is derived from an EMBL/GenBank/DDBJ whole genome shotgun (WGS) entry which is preliminary data.</text>
</comment>
<dbReference type="AlphaFoldDB" id="A0AA39G1X8"/>
<reference evidence="9" key="1">
    <citation type="journal article" date="2023" name="bioRxiv">
        <title>Scaffold-level genome assemblies of two parasitoid biocontrol wasps reveal the parthenogenesis mechanism and an associated novel virus.</title>
        <authorList>
            <person name="Inwood S."/>
            <person name="Skelly J."/>
            <person name="Guhlin J."/>
            <person name="Harrop T."/>
            <person name="Goldson S."/>
            <person name="Dearden P."/>
        </authorList>
    </citation>
    <scope>NUCLEOTIDE SEQUENCE</scope>
    <source>
        <strain evidence="9">Lincoln</strain>
        <tissue evidence="9">Whole body</tissue>
    </source>
</reference>
<protein>
    <submittedName>
        <fullName evidence="9">Uncharacterized protein</fullName>
    </submittedName>
</protein>
<gene>
    <name evidence="9" type="ORF">PV327_005311</name>
</gene>
<feature type="compositionally biased region" description="Basic and acidic residues" evidence="8">
    <location>
        <begin position="536"/>
        <end position="553"/>
    </location>
</feature>
<accession>A0AA39G1X8</accession>